<dbReference type="InterPro" id="IPR013783">
    <property type="entry name" value="Ig-like_fold"/>
</dbReference>
<evidence type="ECO:0000313" key="8">
    <source>
        <dbReference type="Proteomes" id="UP001152130"/>
    </source>
</evidence>
<dbReference type="PROSITE" id="PS50297">
    <property type="entry name" value="ANK_REP_REGION"/>
    <property type="match status" value="2"/>
</dbReference>
<gene>
    <name evidence="7" type="primary">SPT23</name>
    <name evidence="7" type="ORF">NW766_005177</name>
</gene>
<feature type="region of interest" description="Disordered" evidence="4">
    <location>
        <begin position="47"/>
        <end position="109"/>
    </location>
</feature>
<dbReference type="GO" id="GO:0051059">
    <property type="term" value="F:NF-kappaB binding"/>
    <property type="evidence" value="ECO:0007669"/>
    <property type="project" value="TreeGrafter"/>
</dbReference>
<protein>
    <submittedName>
        <fullName evidence="7">SPT3 Dosage dependent suppressor of Ty-induced promoter mutations-like protein</fullName>
    </submittedName>
</protein>
<dbReference type="Proteomes" id="UP001152130">
    <property type="component" value="Unassembled WGS sequence"/>
</dbReference>
<feature type="compositionally biased region" description="Polar residues" evidence="4">
    <location>
        <begin position="695"/>
        <end position="707"/>
    </location>
</feature>
<keyword evidence="5" id="KW-0812">Transmembrane</keyword>
<keyword evidence="5" id="KW-0472">Membrane</keyword>
<feature type="region of interest" description="Disordered" evidence="4">
    <location>
        <begin position="1038"/>
        <end position="1061"/>
    </location>
</feature>
<dbReference type="SMART" id="SM00429">
    <property type="entry name" value="IPT"/>
    <property type="match status" value="1"/>
</dbReference>
<feature type="region of interest" description="Disordered" evidence="4">
    <location>
        <begin position="684"/>
        <end position="707"/>
    </location>
</feature>
<feature type="domain" description="IPT/TIG" evidence="6">
    <location>
        <begin position="772"/>
        <end position="862"/>
    </location>
</feature>
<comment type="caution">
    <text evidence="7">The sequence shown here is derived from an EMBL/GenBank/DDBJ whole genome shotgun (WGS) entry which is preliminary data.</text>
</comment>
<feature type="region of interest" description="Disordered" evidence="4">
    <location>
        <begin position="721"/>
        <end position="748"/>
    </location>
</feature>
<sequence length="1394" mass="152466">MTPAPTGRRSPVIVGDTMSGGDYNNFSSDGDLADFIDIDFNSNSPDTLQTMESLGGSETKGFLAPSDLTSTAFPDSPNGSSYQDSSSESASSKRTTSRTSSKAAMNPADIMADEDDVNMEWNQPGYSTYDDEPTYAYNETALESLYNINDHSDALFDPPYAFDTASSSPNGENSVTSPPMPTINPHSFGKDATPKRKKPQGHQKASSQYSVSSAMNALKTTTSREVSPMSNTMVMSQDHSPAAIFNSPSPHNSMDFSRVMAGAAPGWPSRNDVVTHPAPDGLPMQFVGQMSQPMPMPHHLPMPAPYNFTGQYSLKILPTPLKSRVETQIPIHMVLSPMPPGVTKLHLPPHTISKPKLLAKPAPKKSPEMLELFVSLVCTSAMTPGRKEAALKRAASHPQRYLPDNDDENTPQKGGDVRICQGCITRERKRAARKKVKKPEEEEVWQQDENHRVIVFNTQEVKDWQPVQPMNSMEVSAPPSIMQVDAPMRIACYCRHHGEKVGFNVIFTIKDCEDRVIAQAMSDAIMITDDHKTHPPAQPPVAQQQMSIPEAPVPGPVSQVPADASALLPPTPNGTFSMSPTNGDPSNMHRNSQASYQSSMSSNTTMNGANGRALSRPASPIRGGPMKKRKSSASRVPNALTMTRMETTPSPGSQAAQLPTAATSPFTPNLAAFSQAEPLFGQQSMVFSTGPPTPSNNDQPGFFNSNRSASMDNLALAQPLYSAPASGHPSRAPSPNGLRNGVGANPQNQFAQDLNTNLFTIPVGVNNQTRARPVIHKIIPKEGPKTGGVEVTVLGAAFVQGLEVWFGNQKATTTTFWGESSLVCLLPPSPVAGPVPVTFKHANAQASQTLPMNKQTPYFKYVDDNEEALVRLAFSVLGNKISGNMMDAADLARRILGDTSSAWSAGSSMGNSSGGQMFSHAPYAHLESQLLKCLDLIDLDDSQHKARLDLQGSTGHTMLHHACSLGYHRFVAALLARSASPDTQDKGGFTPLHIAAIHNHAEIVRRLMLHGADPTIRSVSGLTAADIAQSRGVLRTIRRSERHIRSRSSGGSLHSRASSATSLRSFWEPMTKVHTYDEPVSPDSSEESPEYTSGDFEDEDPDENDHLIMRRPSGFRQDRERPNLRRRKTGELDEELAPPATAMAAASAALKDHFQQQIHQFQQSIAVQFQNLPHFPQMPALPNMPDYQAPFMRRVQQFMPGMAAPRPEGEQPQRWWDSAIKATASAPPAYDEIYPREDLDRKQASAARAAVEAEADQKCAALFDQPTTTEIGPAPIEVTEVTEVSEVTEISEFKTGEPEVLKIGRKNAITKEQQEQFRRAHEVKMKRISSDHNLFFIWIPLLLVMICAMLYSYFPWLFTFAWAFARSLYHSGLSKTQQLIQHNLPDHVERVVEV</sequence>
<dbReference type="SMART" id="SM00248">
    <property type="entry name" value="ANK"/>
    <property type="match status" value="2"/>
</dbReference>
<feature type="region of interest" description="Disordered" evidence="4">
    <location>
        <begin position="570"/>
        <end position="638"/>
    </location>
</feature>
<feature type="compositionally biased region" description="Low complexity" evidence="4">
    <location>
        <begin position="591"/>
        <end position="610"/>
    </location>
</feature>
<organism evidence="7 8">
    <name type="scientific">Fusarium irregulare</name>
    <dbReference type="NCBI Taxonomy" id="2494466"/>
    <lineage>
        <taxon>Eukaryota</taxon>
        <taxon>Fungi</taxon>
        <taxon>Dikarya</taxon>
        <taxon>Ascomycota</taxon>
        <taxon>Pezizomycotina</taxon>
        <taxon>Sordariomycetes</taxon>
        <taxon>Hypocreomycetidae</taxon>
        <taxon>Hypocreales</taxon>
        <taxon>Nectriaceae</taxon>
        <taxon>Fusarium</taxon>
        <taxon>Fusarium incarnatum-equiseti species complex</taxon>
    </lineage>
</organism>
<dbReference type="CDD" id="cd00102">
    <property type="entry name" value="IPT"/>
    <property type="match status" value="1"/>
</dbReference>
<feature type="compositionally biased region" description="Polar residues" evidence="4">
    <location>
        <begin position="67"/>
        <end position="84"/>
    </location>
</feature>
<reference evidence="7" key="1">
    <citation type="submission" date="2022-10" db="EMBL/GenBank/DDBJ databases">
        <title>Fusarium specimens isolated from Avocado Roots.</title>
        <authorList>
            <person name="Stajich J."/>
            <person name="Roper C."/>
            <person name="Heimlech-Rivalta G."/>
        </authorList>
    </citation>
    <scope>NUCLEOTIDE SEQUENCE</scope>
    <source>
        <strain evidence="7">CF00143</strain>
    </source>
</reference>
<keyword evidence="2 3" id="KW-0040">ANK repeat</keyword>
<feature type="region of interest" description="Disordered" evidence="4">
    <location>
        <begin position="159"/>
        <end position="213"/>
    </location>
</feature>
<feature type="region of interest" description="Disordered" evidence="4">
    <location>
        <begin position="1075"/>
        <end position="1138"/>
    </location>
</feature>
<feature type="transmembrane region" description="Helical" evidence="5">
    <location>
        <begin position="1335"/>
        <end position="1365"/>
    </location>
</feature>
<feature type="region of interest" description="Disordered" evidence="4">
    <location>
        <begin position="1"/>
        <end position="26"/>
    </location>
</feature>
<evidence type="ECO:0000256" key="2">
    <source>
        <dbReference type="ARBA" id="ARBA00023043"/>
    </source>
</evidence>
<dbReference type="SUPFAM" id="SSF48403">
    <property type="entry name" value="Ankyrin repeat"/>
    <property type="match status" value="1"/>
</dbReference>
<feature type="repeat" description="ANK" evidence="3">
    <location>
        <begin position="987"/>
        <end position="1019"/>
    </location>
</feature>
<dbReference type="Pfam" id="PF25603">
    <property type="entry name" value="SPT23_MGA2_DBD"/>
    <property type="match status" value="1"/>
</dbReference>
<accession>A0A9W8PRK5</accession>
<keyword evidence="5" id="KW-1133">Transmembrane helix</keyword>
<name>A0A9W8PRK5_9HYPO</name>
<feature type="compositionally biased region" description="Acidic residues" evidence="4">
    <location>
        <begin position="1084"/>
        <end position="1103"/>
    </location>
</feature>
<keyword evidence="1" id="KW-0677">Repeat</keyword>
<dbReference type="InterPro" id="IPR051070">
    <property type="entry name" value="NF-kappa-B_inhibitor"/>
</dbReference>
<dbReference type="SUPFAM" id="SSF81296">
    <property type="entry name" value="E set domains"/>
    <property type="match status" value="1"/>
</dbReference>
<dbReference type="InterPro" id="IPR057962">
    <property type="entry name" value="SPT23_MGA2_DBD"/>
</dbReference>
<evidence type="ECO:0000256" key="3">
    <source>
        <dbReference type="PROSITE-ProRule" id="PRU00023"/>
    </source>
</evidence>
<dbReference type="PANTHER" id="PTHR46680:SF3">
    <property type="entry name" value="NF-KAPPA-B INHIBITOR CACTUS"/>
    <property type="match status" value="1"/>
</dbReference>
<dbReference type="EMBL" id="JAPDHF010000007">
    <property type="protein sequence ID" value="KAJ4014860.1"/>
    <property type="molecule type" value="Genomic_DNA"/>
</dbReference>
<dbReference type="GO" id="GO:0005829">
    <property type="term" value="C:cytosol"/>
    <property type="evidence" value="ECO:0007669"/>
    <property type="project" value="TreeGrafter"/>
</dbReference>
<proteinExistence type="predicted"/>
<dbReference type="Pfam" id="PF01833">
    <property type="entry name" value="TIG"/>
    <property type="match status" value="1"/>
</dbReference>
<evidence type="ECO:0000313" key="7">
    <source>
        <dbReference type="EMBL" id="KAJ4014860.1"/>
    </source>
</evidence>
<evidence type="ECO:0000256" key="4">
    <source>
        <dbReference type="SAM" id="MobiDB-lite"/>
    </source>
</evidence>
<feature type="compositionally biased region" description="Polar residues" evidence="4">
    <location>
        <begin position="164"/>
        <end position="177"/>
    </location>
</feature>
<evidence type="ECO:0000256" key="1">
    <source>
        <dbReference type="ARBA" id="ARBA00022737"/>
    </source>
</evidence>
<feature type="compositionally biased region" description="Polar residues" evidence="4">
    <location>
        <begin position="203"/>
        <end position="213"/>
    </location>
</feature>
<dbReference type="Gene3D" id="2.60.40.10">
    <property type="entry name" value="Immunoglobulins"/>
    <property type="match status" value="1"/>
</dbReference>
<dbReference type="Pfam" id="PF13857">
    <property type="entry name" value="Ank_5"/>
    <property type="match status" value="1"/>
</dbReference>
<evidence type="ECO:0000259" key="6">
    <source>
        <dbReference type="SMART" id="SM00429"/>
    </source>
</evidence>
<dbReference type="InterPro" id="IPR014756">
    <property type="entry name" value="Ig_E-set"/>
</dbReference>
<dbReference type="PROSITE" id="PS50088">
    <property type="entry name" value="ANK_REPEAT"/>
    <property type="match status" value="2"/>
</dbReference>
<keyword evidence="8" id="KW-1185">Reference proteome</keyword>
<dbReference type="Gene3D" id="1.25.40.20">
    <property type="entry name" value="Ankyrin repeat-containing domain"/>
    <property type="match status" value="1"/>
</dbReference>
<feature type="region of interest" description="Disordered" evidence="4">
    <location>
        <begin position="389"/>
        <end position="416"/>
    </location>
</feature>
<feature type="compositionally biased region" description="Low complexity" evidence="4">
    <location>
        <begin position="85"/>
        <end position="104"/>
    </location>
</feature>
<dbReference type="GO" id="GO:0071356">
    <property type="term" value="P:cellular response to tumor necrosis factor"/>
    <property type="evidence" value="ECO:0007669"/>
    <property type="project" value="TreeGrafter"/>
</dbReference>
<dbReference type="OrthoDB" id="71307at2759"/>
<dbReference type="InterPro" id="IPR036770">
    <property type="entry name" value="Ankyrin_rpt-contain_sf"/>
</dbReference>
<evidence type="ECO:0000256" key="5">
    <source>
        <dbReference type="SAM" id="Phobius"/>
    </source>
</evidence>
<dbReference type="InterPro" id="IPR002909">
    <property type="entry name" value="IPT_dom"/>
</dbReference>
<dbReference type="InterPro" id="IPR002110">
    <property type="entry name" value="Ankyrin_rpt"/>
</dbReference>
<feature type="repeat" description="ANK" evidence="3">
    <location>
        <begin position="954"/>
        <end position="986"/>
    </location>
</feature>
<feature type="compositionally biased region" description="Polar residues" evidence="4">
    <location>
        <begin position="573"/>
        <end position="590"/>
    </location>
</feature>
<feature type="compositionally biased region" description="Low complexity" evidence="4">
    <location>
        <begin position="1047"/>
        <end position="1060"/>
    </location>
</feature>
<dbReference type="PANTHER" id="PTHR46680">
    <property type="entry name" value="NF-KAPPA-B INHIBITOR ALPHA"/>
    <property type="match status" value="1"/>
</dbReference>